<evidence type="ECO:0000256" key="1">
    <source>
        <dbReference type="SAM" id="Phobius"/>
    </source>
</evidence>
<keyword evidence="1" id="KW-0812">Transmembrane</keyword>
<keyword evidence="1" id="KW-0472">Membrane</keyword>
<evidence type="ECO:0000313" key="2">
    <source>
        <dbReference type="EMBL" id="ALO41656.1"/>
    </source>
</evidence>
<gene>
    <name evidence="2" type="ORF">PP2015_1140</name>
</gene>
<keyword evidence="3" id="KW-1185">Reference proteome</keyword>
<dbReference type="KEGG" id="pphe:PP2015_1140"/>
<name>A0A0S2K0K5_9GAMM</name>
<feature type="transmembrane region" description="Helical" evidence="1">
    <location>
        <begin position="6"/>
        <end position="24"/>
    </location>
</feature>
<dbReference type="PATRIC" id="fig|161398.10.peg.1160"/>
<protein>
    <submittedName>
        <fullName evidence="2">Uncharacterized protein</fullName>
    </submittedName>
</protein>
<dbReference type="EMBL" id="CP013187">
    <property type="protein sequence ID" value="ALO41656.1"/>
    <property type="molecule type" value="Genomic_DNA"/>
</dbReference>
<dbReference type="STRING" id="161398.PP2015_1140"/>
<dbReference type="AlphaFoldDB" id="A0A0S2K0K5"/>
<organism evidence="2 3">
    <name type="scientific">Pseudoalteromonas phenolica</name>
    <dbReference type="NCBI Taxonomy" id="161398"/>
    <lineage>
        <taxon>Bacteria</taxon>
        <taxon>Pseudomonadati</taxon>
        <taxon>Pseudomonadota</taxon>
        <taxon>Gammaproteobacteria</taxon>
        <taxon>Alteromonadales</taxon>
        <taxon>Pseudoalteromonadaceae</taxon>
        <taxon>Pseudoalteromonas</taxon>
    </lineage>
</organism>
<keyword evidence="1" id="KW-1133">Transmembrane helix</keyword>
<dbReference type="Proteomes" id="UP000061457">
    <property type="component" value="Chromosome I"/>
</dbReference>
<reference evidence="2 3" key="1">
    <citation type="submission" date="2015-11" db="EMBL/GenBank/DDBJ databases">
        <authorList>
            <person name="Zhang Y."/>
            <person name="Guo Z."/>
        </authorList>
    </citation>
    <scope>NUCLEOTIDE SEQUENCE [LARGE SCALE GENOMIC DNA]</scope>
    <source>
        <strain evidence="2 3">KCTC 12086</strain>
    </source>
</reference>
<proteinExistence type="predicted"/>
<sequence length="45" mass="5079">MIPVELILLGLSPIFLLCVAIEFYKARQYYSIKDSLNNAALALLH</sequence>
<accession>A0A0S2K0K5</accession>
<evidence type="ECO:0000313" key="3">
    <source>
        <dbReference type="Proteomes" id="UP000061457"/>
    </source>
</evidence>